<evidence type="ECO:0000256" key="3">
    <source>
        <dbReference type="ARBA" id="ARBA00022679"/>
    </source>
</evidence>
<evidence type="ECO:0000313" key="14">
    <source>
        <dbReference type="Proteomes" id="UP001141327"/>
    </source>
</evidence>
<keyword evidence="5" id="KW-0677">Repeat</keyword>
<sequence>MRASDEPAAGVPGPPRAVLGHEIIIPHNLVKRDANTRAWCDVCHQRIWHLGHRPFICSICGFICHHACLGEVGQTRISCRAPFHVAPVPHPLLLHSEGHFWLPRPVCTPLCLACHGRLTKDVGLVPSCTQCGGQVHPACRERAPACADPLAPLKLLPGHLAGPRARPRPLLVLINEKSGGGGIERFHQAFTRMLSPAQVYLLNPGLSPAQRAAAPNACASPAEASVPFPAHHLPCPGCVATGSLARFSALLALSAKGSGEGPLPGGGGGGYPGRVAAPPGSWEPGCPLPPEEGAPFRVLMAGGDGTANWALECIDALGLDRPPPMGILPLGTGNDLSRSLGWGPGLSMAPVQTLDSRLRAFLGRLDSAAPTALDRWTDRQPAAALRPAPLLLPIPPAAPLAAPEPPAVSRKVMLNYFSIGFDARICLDFSIMRRMRPAAIWAMRAVLSPLLTMGFFFARPVNKGWYLYYTFKNAFCQCQCCPTFPFADPADLDLPPLLQPLPPELPFWPLGGPDAAPAGEAALVPVPAAPHPHLPPAPPSQPPSPHPPPSPSQARSPLSPPPSAGAGQGTTSPAAATSTCGPHSSAHSPPAPASTSTTASTTASAPVVTVDEPLVAVAAPPALGIPAALSTTPPSPTGRGVPVAPTGPGGIGAPPSPAAATPCPHLSPHACPHPCPHSCPHCHQGAASTPGESPTRASSPGPDRPPSPEPLPLPLPPKQPTCADSMGRCIWFSCQCCPRGPGAPSCRCRRPALAELPDCCCCCCGCCCCCRDDGPVAAAVRLKLDGRPYVLPQYIASLIILNINSFASGFTVWRPTPSTSASQHYRPASSQDGYLEVVGFANPLHFVRPAPRPVPGTASRGIRTGGAEVPVAWFAWPGGMWWGDGWGQGFSRARLSQGFFIAQARHVEVAFVEPQPVQVDGEPWLQQPGRVEIAPARRAVVLLPAAPIR</sequence>
<keyword evidence="7 13" id="KW-0418">Kinase</keyword>
<name>A0ABQ8URX8_9EUKA</name>
<evidence type="ECO:0000256" key="9">
    <source>
        <dbReference type="ARBA" id="ARBA00022840"/>
    </source>
</evidence>
<evidence type="ECO:0000256" key="1">
    <source>
        <dbReference type="ARBA" id="ARBA00009280"/>
    </source>
</evidence>
<evidence type="ECO:0000256" key="2">
    <source>
        <dbReference type="ARBA" id="ARBA00012133"/>
    </source>
</evidence>
<keyword evidence="9" id="KW-0067">ATP-binding</keyword>
<dbReference type="SUPFAM" id="SSF111331">
    <property type="entry name" value="NAD kinase/diacylglycerol kinase-like"/>
    <property type="match status" value="2"/>
</dbReference>
<dbReference type="PROSITE" id="PS50081">
    <property type="entry name" value="ZF_DAG_PE_2"/>
    <property type="match status" value="1"/>
</dbReference>
<feature type="domain" description="Phorbol-ester/DAG-type" evidence="11">
    <location>
        <begin position="26"/>
        <end position="79"/>
    </location>
</feature>
<evidence type="ECO:0000256" key="7">
    <source>
        <dbReference type="ARBA" id="ARBA00022777"/>
    </source>
</evidence>
<dbReference type="CDD" id="cd00029">
    <property type="entry name" value="C1"/>
    <property type="match status" value="1"/>
</dbReference>
<evidence type="ECO:0000256" key="6">
    <source>
        <dbReference type="ARBA" id="ARBA00022741"/>
    </source>
</evidence>
<dbReference type="EC" id="2.7.1.107" evidence="2"/>
<accession>A0ABQ8URX8</accession>
<organism evidence="13 14">
    <name type="scientific">Paratrimastix pyriformis</name>
    <dbReference type="NCBI Taxonomy" id="342808"/>
    <lineage>
        <taxon>Eukaryota</taxon>
        <taxon>Metamonada</taxon>
        <taxon>Preaxostyla</taxon>
        <taxon>Paratrimastigidae</taxon>
        <taxon>Paratrimastix</taxon>
    </lineage>
</organism>
<reference evidence="13" key="1">
    <citation type="journal article" date="2022" name="bioRxiv">
        <title>Genomics of Preaxostyla Flagellates Illuminates Evolutionary Transitions and the Path Towards Mitochondrial Loss.</title>
        <authorList>
            <person name="Novak L.V.F."/>
            <person name="Treitli S.C."/>
            <person name="Pyrih J."/>
            <person name="Halakuc P."/>
            <person name="Pipaliya S.V."/>
            <person name="Vacek V."/>
            <person name="Brzon O."/>
            <person name="Soukal P."/>
            <person name="Eme L."/>
            <person name="Dacks J.B."/>
            <person name="Karnkowska A."/>
            <person name="Elias M."/>
            <person name="Hampl V."/>
        </authorList>
    </citation>
    <scope>NUCLEOTIDE SEQUENCE</scope>
    <source>
        <strain evidence="13">RCP-MX</strain>
    </source>
</reference>
<feature type="compositionally biased region" description="Pro residues" evidence="10">
    <location>
        <begin position="527"/>
        <end position="551"/>
    </location>
</feature>
<keyword evidence="14" id="KW-1185">Reference proteome</keyword>
<keyword evidence="8" id="KW-0862">Zinc</keyword>
<gene>
    <name evidence="13" type="ORF">PAPYR_3682</name>
</gene>
<feature type="region of interest" description="Disordered" evidence="10">
    <location>
        <begin position="526"/>
        <end position="600"/>
    </location>
</feature>
<dbReference type="InterPro" id="IPR002219">
    <property type="entry name" value="PKC_DAG/PE"/>
</dbReference>
<feature type="compositionally biased region" description="Low complexity" evidence="10">
    <location>
        <begin position="628"/>
        <end position="646"/>
    </location>
</feature>
<dbReference type="SMART" id="SM00046">
    <property type="entry name" value="DAGKc"/>
    <property type="match status" value="1"/>
</dbReference>
<feature type="domain" description="DAGKc" evidence="12">
    <location>
        <begin position="297"/>
        <end position="382"/>
    </location>
</feature>
<proteinExistence type="inferred from homology"/>
<dbReference type="Pfam" id="PF00609">
    <property type="entry name" value="DAGK_acc"/>
    <property type="match status" value="2"/>
</dbReference>
<comment type="similarity">
    <text evidence="1">Belongs to the eukaryotic diacylglycerol kinase family.</text>
</comment>
<keyword evidence="6" id="KW-0547">Nucleotide-binding</keyword>
<feature type="region of interest" description="Disordered" evidence="10">
    <location>
        <begin position="628"/>
        <end position="659"/>
    </location>
</feature>
<dbReference type="Gene3D" id="3.40.50.10330">
    <property type="entry name" value="Probable inorganic polyphosphate/atp-NAD kinase, domain 1"/>
    <property type="match status" value="1"/>
</dbReference>
<dbReference type="Pfam" id="PF00130">
    <property type="entry name" value="C1_1"/>
    <property type="match status" value="1"/>
</dbReference>
<dbReference type="InterPro" id="IPR017438">
    <property type="entry name" value="ATP-NAD_kinase_N"/>
</dbReference>
<evidence type="ECO:0000256" key="10">
    <source>
        <dbReference type="SAM" id="MobiDB-lite"/>
    </source>
</evidence>
<evidence type="ECO:0000313" key="13">
    <source>
        <dbReference type="EMBL" id="KAJ4460280.1"/>
    </source>
</evidence>
<dbReference type="PROSITE" id="PS50146">
    <property type="entry name" value="DAGK"/>
    <property type="match status" value="1"/>
</dbReference>
<dbReference type="GO" id="GO:0016301">
    <property type="term" value="F:kinase activity"/>
    <property type="evidence" value="ECO:0007669"/>
    <property type="project" value="UniProtKB-KW"/>
</dbReference>
<protein>
    <recommendedName>
        <fullName evidence="2">diacylglycerol kinase (ATP)</fullName>
        <ecNumber evidence="2">2.7.1.107</ecNumber>
    </recommendedName>
</protein>
<dbReference type="Proteomes" id="UP001141327">
    <property type="component" value="Unassembled WGS sequence"/>
</dbReference>
<evidence type="ECO:0000256" key="8">
    <source>
        <dbReference type="ARBA" id="ARBA00022833"/>
    </source>
</evidence>
<evidence type="ECO:0000259" key="12">
    <source>
        <dbReference type="PROSITE" id="PS50146"/>
    </source>
</evidence>
<dbReference type="Gene3D" id="2.60.200.40">
    <property type="match status" value="1"/>
</dbReference>
<dbReference type="EMBL" id="JAPMOS010000014">
    <property type="protein sequence ID" value="KAJ4460280.1"/>
    <property type="molecule type" value="Genomic_DNA"/>
</dbReference>
<dbReference type="PROSITE" id="PS00479">
    <property type="entry name" value="ZF_DAG_PE_1"/>
    <property type="match status" value="1"/>
</dbReference>
<keyword evidence="4" id="KW-0479">Metal-binding</keyword>
<dbReference type="InterPro" id="IPR037607">
    <property type="entry name" value="DGK"/>
</dbReference>
<dbReference type="SMART" id="SM00109">
    <property type="entry name" value="C1"/>
    <property type="match status" value="1"/>
</dbReference>
<dbReference type="PANTHER" id="PTHR11255">
    <property type="entry name" value="DIACYLGLYCEROL KINASE"/>
    <property type="match status" value="1"/>
</dbReference>
<evidence type="ECO:0000259" key="11">
    <source>
        <dbReference type="PROSITE" id="PS50081"/>
    </source>
</evidence>
<feature type="compositionally biased region" description="Low complexity" evidence="10">
    <location>
        <begin position="582"/>
        <end position="600"/>
    </location>
</feature>
<keyword evidence="3" id="KW-0808">Transferase</keyword>
<dbReference type="InterPro" id="IPR000756">
    <property type="entry name" value="Diacylglycerol_kin_accessory"/>
</dbReference>
<evidence type="ECO:0000256" key="4">
    <source>
        <dbReference type="ARBA" id="ARBA00022723"/>
    </source>
</evidence>
<dbReference type="SUPFAM" id="SSF57889">
    <property type="entry name" value="Cysteine-rich domain"/>
    <property type="match status" value="1"/>
</dbReference>
<dbReference type="Gene3D" id="3.30.60.20">
    <property type="match status" value="1"/>
</dbReference>
<dbReference type="InterPro" id="IPR016064">
    <property type="entry name" value="NAD/diacylglycerol_kinase_sf"/>
</dbReference>
<comment type="caution">
    <text evidence="13">The sequence shown here is derived from an EMBL/GenBank/DDBJ whole genome shotgun (WGS) entry which is preliminary data.</text>
</comment>
<dbReference type="InterPro" id="IPR046349">
    <property type="entry name" value="C1-like_sf"/>
</dbReference>
<dbReference type="InterPro" id="IPR001206">
    <property type="entry name" value="Diacylglycerol_kinase_cat_dom"/>
</dbReference>
<dbReference type="Pfam" id="PF00781">
    <property type="entry name" value="DAGK_cat"/>
    <property type="match status" value="1"/>
</dbReference>
<evidence type="ECO:0000256" key="5">
    <source>
        <dbReference type="ARBA" id="ARBA00022737"/>
    </source>
</evidence>
<feature type="region of interest" description="Disordered" evidence="10">
    <location>
        <begin position="690"/>
        <end position="717"/>
    </location>
</feature>
<feature type="compositionally biased region" description="Polar residues" evidence="10">
    <location>
        <begin position="570"/>
        <end position="581"/>
    </location>
</feature>
<feature type="compositionally biased region" description="Pro residues" evidence="10">
    <location>
        <begin position="702"/>
        <end position="717"/>
    </location>
</feature>